<keyword evidence="3" id="KW-1185">Reference proteome</keyword>
<gene>
    <name evidence="2" type="ORF">HanXRQr2_Chr15g0717281</name>
</gene>
<feature type="compositionally biased region" description="Polar residues" evidence="1">
    <location>
        <begin position="67"/>
        <end position="76"/>
    </location>
</feature>
<name>A0A9K3H6E9_HELAN</name>
<dbReference type="Proteomes" id="UP000215914">
    <property type="component" value="Unassembled WGS sequence"/>
</dbReference>
<reference evidence="2" key="2">
    <citation type="submission" date="2020-06" db="EMBL/GenBank/DDBJ databases">
        <title>Helianthus annuus Genome sequencing and assembly Release 2.</title>
        <authorList>
            <person name="Gouzy J."/>
            <person name="Langlade N."/>
            <person name="Munos S."/>
        </authorList>
    </citation>
    <scope>NUCLEOTIDE SEQUENCE</scope>
    <source>
        <tissue evidence="2">Leaves</tissue>
    </source>
</reference>
<dbReference type="EMBL" id="MNCJ02000330">
    <property type="protein sequence ID" value="KAF5766599.1"/>
    <property type="molecule type" value="Genomic_DNA"/>
</dbReference>
<feature type="region of interest" description="Disordered" evidence="1">
    <location>
        <begin position="33"/>
        <end position="97"/>
    </location>
</feature>
<sequence length="97" mass="10270">MSLRDALKVPNFDVLDFDLEDQGKDEVPLMKQVAPSAQEIRPVIPENTSEQAAAEATSSIPRPTKGATGSSGSQAGKKSILDDVDSDPEVCSLDEAL</sequence>
<proteinExistence type="predicted"/>
<evidence type="ECO:0000313" key="2">
    <source>
        <dbReference type="EMBL" id="KAF5766599.1"/>
    </source>
</evidence>
<evidence type="ECO:0000313" key="3">
    <source>
        <dbReference type="Proteomes" id="UP000215914"/>
    </source>
</evidence>
<evidence type="ECO:0000256" key="1">
    <source>
        <dbReference type="SAM" id="MobiDB-lite"/>
    </source>
</evidence>
<dbReference type="AlphaFoldDB" id="A0A9K3H6E9"/>
<accession>A0A9K3H6E9</accession>
<reference evidence="2" key="1">
    <citation type="journal article" date="2017" name="Nature">
        <title>The sunflower genome provides insights into oil metabolism, flowering and Asterid evolution.</title>
        <authorList>
            <person name="Badouin H."/>
            <person name="Gouzy J."/>
            <person name="Grassa C.J."/>
            <person name="Murat F."/>
            <person name="Staton S.E."/>
            <person name="Cottret L."/>
            <person name="Lelandais-Briere C."/>
            <person name="Owens G.L."/>
            <person name="Carrere S."/>
            <person name="Mayjonade B."/>
            <person name="Legrand L."/>
            <person name="Gill N."/>
            <person name="Kane N.C."/>
            <person name="Bowers J.E."/>
            <person name="Hubner S."/>
            <person name="Bellec A."/>
            <person name="Berard A."/>
            <person name="Berges H."/>
            <person name="Blanchet N."/>
            <person name="Boniface M.C."/>
            <person name="Brunel D."/>
            <person name="Catrice O."/>
            <person name="Chaidir N."/>
            <person name="Claudel C."/>
            <person name="Donnadieu C."/>
            <person name="Faraut T."/>
            <person name="Fievet G."/>
            <person name="Helmstetter N."/>
            <person name="King M."/>
            <person name="Knapp S.J."/>
            <person name="Lai Z."/>
            <person name="Le Paslier M.C."/>
            <person name="Lippi Y."/>
            <person name="Lorenzon L."/>
            <person name="Mandel J.R."/>
            <person name="Marage G."/>
            <person name="Marchand G."/>
            <person name="Marquand E."/>
            <person name="Bret-Mestries E."/>
            <person name="Morien E."/>
            <person name="Nambeesan S."/>
            <person name="Nguyen T."/>
            <person name="Pegot-Espagnet P."/>
            <person name="Pouilly N."/>
            <person name="Raftis F."/>
            <person name="Sallet E."/>
            <person name="Schiex T."/>
            <person name="Thomas J."/>
            <person name="Vandecasteele C."/>
            <person name="Vares D."/>
            <person name="Vear F."/>
            <person name="Vautrin S."/>
            <person name="Crespi M."/>
            <person name="Mangin B."/>
            <person name="Burke J.M."/>
            <person name="Salse J."/>
            <person name="Munos S."/>
            <person name="Vincourt P."/>
            <person name="Rieseberg L.H."/>
            <person name="Langlade N.B."/>
        </authorList>
    </citation>
    <scope>NUCLEOTIDE SEQUENCE</scope>
    <source>
        <tissue evidence="2">Leaves</tissue>
    </source>
</reference>
<comment type="caution">
    <text evidence="2">The sequence shown here is derived from an EMBL/GenBank/DDBJ whole genome shotgun (WGS) entry which is preliminary data.</text>
</comment>
<organism evidence="2 3">
    <name type="scientific">Helianthus annuus</name>
    <name type="common">Common sunflower</name>
    <dbReference type="NCBI Taxonomy" id="4232"/>
    <lineage>
        <taxon>Eukaryota</taxon>
        <taxon>Viridiplantae</taxon>
        <taxon>Streptophyta</taxon>
        <taxon>Embryophyta</taxon>
        <taxon>Tracheophyta</taxon>
        <taxon>Spermatophyta</taxon>
        <taxon>Magnoliopsida</taxon>
        <taxon>eudicotyledons</taxon>
        <taxon>Gunneridae</taxon>
        <taxon>Pentapetalae</taxon>
        <taxon>asterids</taxon>
        <taxon>campanulids</taxon>
        <taxon>Asterales</taxon>
        <taxon>Asteraceae</taxon>
        <taxon>Asteroideae</taxon>
        <taxon>Heliantheae alliance</taxon>
        <taxon>Heliantheae</taxon>
        <taxon>Helianthus</taxon>
    </lineage>
</organism>
<feature type="compositionally biased region" description="Low complexity" evidence="1">
    <location>
        <begin position="48"/>
        <end position="59"/>
    </location>
</feature>
<dbReference type="Gramene" id="mRNA:HanXRQr2_Chr15g0717281">
    <property type="protein sequence ID" value="CDS:HanXRQr2_Chr15g0717281.1"/>
    <property type="gene ID" value="HanXRQr2_Chr15g0717281"/>
</dbReference>
<protein>
    <submittedName>
        <fullName evidence="2">Uncharacterized protein</fullName>
    </submittedName>
</protein>